<evidence type="ECO:0000256" key="2">
    <source>
        <dbReference type="ARBA" id="ARBA00007494"/>
    </source>
</evidence>
<dbReference type="Gene3D" id="3.40.50.150">
    <property type="entry name" value="Vaccinia Virus protein VP39"/>
    <property type="match status" value="1"/>
</dbReference>
<evidence type="ECO:0000313" key="13">
    <source>
        <dbReference type="Proteomes" id="UP000232323"/>
    </source>
</evidence>
<dbReference type="STRING" id="1157962.A0A250XP48"/>
<evidence type="ECO:0000256" key="9">
    <source>
        <dbReference type="PROSITE-ProRule" id="PRU01023"/>
    </source>
</evidence>
<dbReference type="InterPro" id="IPR001678">
    <property type="entry name" value="MeTrfase_RsmB-F_NOP2_dom"/>
</dbReference>
<feature type="compositionally biased region" description="Basic and acidic residues" evidence="10">
    <location>
        <begin position="718"/>
        <end position="746"/>
    </location>
</feature>
<dbReference type="OrthoDB" id="427002at2759"/>
<dbReference type="PROSITE" id="PS51686">
    <property type="entry name" value="SAM_MT_RSMB_NOP"/>
    <property type="match status" value="1"/>
</dbReference>
<evidence type="ECO:0000256" key="8">
    <source>
        <dbReference type="ARBA" id="ARBA00023242"/>
    </source>
</evidence>
<keyword evidence="8" id="KW-0539">Nucleus</keyword>
<proteinExistence type="inferred from homology"/>
<dbReference type="InterPro" id="IPR049560">
    <property type="entry name" value="MeTrfase_RsmB-F_NOP2_cat"/>
</dbReference>
<dbReference type="PRINTS" id="PR02012">
    <property type="entry name" value="RCMTNOP2"/>
</dbReference>
<dbReference type="SUPFAM" id="SSF53335">
    <property type="entry name" value="S-adenosyl-L-methionine-dependent methyltransferases"/>
    <property type="match status" value="1"/>
</dbReference>
<protein>
    <recommendedName>
        <fullName evidence="11">SAM-dependent MTase RsmB/NOP-type domain-containing protein</fullName>
    </recommendedName>
</protein>
<evidence type="ECO:0000313" key="12">
    <source>
        <dbReference type="EMBL" id="GAX84828.1"/>
    </source>
</evidence>
<comment type="similarity">
    <text evidence="2 9">Belongs to the class I-like SAM-binding methyltransferase superfamily. RsmB/NOP family.</text>
</comment>
<organism evidence="12 13">
    <name type="scientific">Chlamydomonas eustigma</name>
    <dbReference type="NCBI Taxonomy" id="1157962"/>
    <lineage>
        <taxon>Eukaryota</taxon>
        <taxon>Viridiplantae</taxon>
        <taxon>Chlorophyta</taxon>
        <taxon>core chlorophytes</taxon>
        <taxon>Chlorophyceae</taxon>
        <taxon>CS clade</taxon>
        <taxon>Chlamydomonadales</taxon>
        <taxon>Chlamydomonadaceae</taxon>
        <taxon>Chlamydomonas</taxon>
    </lineage>
</organism>
<feature type="domain" description="SAM-dependent MTase RsmB/NOP-type" evidence="11">
    <location>
        <begin position="312"/>
        <end position="601"/>
    </location>
</feature>
<dbReference type="GO" id="GO:0070475">
    <property type="term" value="P:rRNA base methylation"/>
    <property type="evidence" value="ECO:0007669"/>
    <property type="project" value="TreeGrafter"/>
</dbReference>
<dbReference type="GO" id="GO:0005730">
    <property type="term" value="C:nucleolus"/>
    <property type="evidence" value="ECO:0007669"/>
    <property type="project" value="UniProtKB-SubCell"/>
</dbReference>
<comment type="subcellular location">
    <subcellularLocation>
        <location evidence="1">Nucleus</location>
        <location evidence="1">Nucleolus</location>
    </subcellularLocation>
</comment>
<feature type="binding site" evidence="9">
    <location>
        <position position="474"/>
    </location>
    <ligand>
        <name>S-adenosyl-L-methionine</name>
        <dbReference type="ChEBI" id="CHEBI:59789"/>
    </ligand>
</feature>
<feature type="binding site" evidence="9">
    <location>
        <position position="428"/>
    </location>
    <ligand>
        <name>S-adenosyl-L-methionine</name>
        <dbReference type="ChEBI" id="CHEBI:59789"/>
    </ligand>
</feature>
<dbReference type="InterPro" id="IPR029063">
    <property type="entry name" value="SAM-dependent_MTases_sf"/>
</dbReference>
<gene>
    <name evidence="12" type="ORF">CEUSTIGMA_g12249.t1</name>
</gene>
<dbReference type="InterPro" id="IPR011023">
    <property type="entry name" value="Nop2p"/>
</dbReference>
<feature type="region of interest" description="Disordered" evidence="10">
    <location>
        <begin position="607"/>
        <end position="772"/>
    </location>
</feature>
<keyword evidence="13" id="KW-1185">Reference proteome</keyword>
<dbReference type="PANTHER" id="PTHR22807">
    <property type="entry name" value="NOP2 YEAST -RELATED NOL1/NOP2/FMU SUN DOMAIN-CONTAINING"/>
    <property type="match status" value="1"/>
</dbReference>
<dbReference type="InterPro" id="IPR023273">
    <property type="entry name" value="RCMT_NOP2"/>
</dbReference>
<feature type="compositionally biased region" description="Basic and acidic residues" evidence="10">
    <location>
        <begin position="701"/>
        <end position="711"/>
    </location>
</feature>
<evidence type="ECO:0000259" key="11">
    <source>
        <dbReference type="PROSITE" id="PS51686"/>
    </source>
</evidence>
<feature type="compositionally biased region" description="Acidic residues" evidence="10">
    <location>
        <begin position="617"/>
        <end position="626"/>
    </location>
</feature>
<keyword evidence="4 9" id="KW-0489">Methyltransferase</keyword>
<reference evidence="12 13" key="1">
    <citation type="submission" date="2017-08" db="EMBL/GenBank/DDBJ databases">
        <title>Acidophilic green algal genome provides insights into adaptation to an acidic environment.</title>
        <authorList>
            <person name="Hirooka S."/>
            <person name="Hirose Y."/>
            <person name="Kanesaki Y."/>
            <person name="Higuchi S."/>
            <person name="Fujiwara T."/>
            <person name="Onuma R."/>
            <person name="Era A."/>
            <person name="Ohbayashi R."/>
            <person name="Uzuka A."/>
            <person name="Nozaki H."/>
            <person name="Yoshikawa H."/>
            <person name="Miyagishima S.Y."/>
        </authorList>
    </citation>
    <scope>NUCLEOTIDE SEQUENCE [LARGE SCALE GENOMIC DNA]</scope>
    <source>
        <strain evidence="12 13">NIES-2499</strain>
    </source>
</reference>
<feature type="active site" description="Nucleophile" evidence="9">
    <location>
        <position position="531"/>
    </location>
</feature>
<evidence type="ECO:0000256" key="4">
    <source>
        <dbReference type="ARBA" id="ARBA00022603"/>
    </source>
</evidence>
<dbReference type="FunFam" id="3.30.70.1170:FF:000001">
    <property type="entry name" value="Ribosomal RNA methyltransferase Nop2"/>
    <property type="match status" value="1"/>
</dbReference>
<keyword evidence="7 9" id="KW-0694">RNA-binding</keyword>
<dbReference type="InterPro" id="IPR018314">
    <property type="entry name" value="RsmB/NOL1/NOP2-like_CS"/>
</dbReference>
<feature type="compositionally biased region" description="Acidic residues" evidence="10">
    <location>
        <begin position="97"/>
        <end position="151"/>
    </location>
</feature>
<evidence type="ECO:0000256" key="1">
    <source>
        <dbReference type="ARBA" id="ARBA00004604"/>
    </source>
</evidence>
<evidence type="ECO:0000256" key="7">
    <source>
        <dbReference type="ARBA" id="ARBA00022884"/>
    </source>
</evidence>
<dbReference type="InterPro" id="IPR023267">
    <property type="entry name" value="RCMT"/>
</dbReference>
<feature type="binding site" evidence="9">
    <location>
        <position position="455"/>
    </location>
    <ligand>
        <name>S-adenosyl-L-methionine</name>
        <dbReference type="ChEBI" id="CHEBI:59789"/>
    </ligand>
</feature>
<feature type="binding site" evidence="9">
    <location>
        <begin position="404"/>
        <end position="410"/>
    </location>
    <ligand>
        <name>S-adenosyl-L-methionine</name>
        <dbReference type="ChEBI" id="CHEBI:59789"/>
    </ligand>
</feature>
<evidence type="ECO:0000256" key="5">
    <source>
        <dbReference type="ARBA" id="ARBA00022679"/>
    </source>
</evidence>
<dbReference type="PANTHER" id="PTHR22807:SF30">
    <property type="entry name" value="28S RRNA (CYTOSINE(4447)-C(5))-METHYLTRANSFERASE-RELATED"/>
    <property type="match status" value="1"/>
</dbReference>
<feature type="compositionally biased region" description="Acidic residues" evidence="10">
    <location>
        <begin position="170"/>
        <end position="192"/>
    </location>
</feature>
<keyword evidence="3" id="KW-0690">Ribosome biogenesis</keyword>
<accession>A0A250XP48</accession>
<dbReference type="Proteomes" id="UP000232323">
    <property type="component" value="Unassembled WGS sequence"/>
</dbReference>
<dbReference type="PRINTS" id="PR02008">
    <property type="entry name" value="RCMTFAMILY"/>
</dbReference>
<dbReference type="GO" id="GO:0000470">
    <property type="term" value="P:maturation of LSU-rRNA"/>
    <property type="evidence" value="ECO:0007669"/>
    <property type="project" value="TreeGrafter"/>
</dbReference>
<keyword evidence="6 9" id="KW-0949">S-adenosyl-L-methionine</keyword>
<name>A0A250XP48_9CHLO</name>
<dbReference type="GO" id="GO:0009383">
    <property type="term" value="F:rRNA (cytosine-C5-)-methyltransferase activity"/>
    <property type="evidence" value="ECO:0007669"/>
    <property type="project" value="TreeGrafter"/>
</dbReference>
<dbReference type="Gene3D" id="3.30.70.1170">
    <property type="entry name" value="Sun protein, domain 3"/>
    <property type="match status" value="1"/>
</dbReference>
<dbReference type="AlphaFoldDB" id="A0A250XP48"/>
<dbReference type="Pfam" id="PF01189">
    <property type="entry name" value="Methyltr_RsmB-F"/>
    <property type="match status" value="1"/>
</dbReference>
<comment type="caution">
    <text evidence="12">The sequence shown here is derived from an EMBL/GenBank/DDBJ whole genome shotgun (WGS) entry which is preliminary data.</text>
</comment>
<dbReference type="PROSITE" id="PS01153">
    <property type="entry name" value="NOL1_NOP2_SUN"/>
    <property type="match status" value="1"/>
</dbReference>
<dbReference type="EMBL" id="BEGY01000137">
    <property type="protein sequence ID" value="GAX84828.1"/>
    <property type="molecule type" value="Genomic_DNA"/>
</dbReference>
<keyword evidence="5 9" id="KW-0808">Transferase</keyword>
<dbReference type="GO" id="GO:0003723">
    <property type="term" value="F:RNA binding"/>
    <property type="evidence" value="ECO:0007669"/>
    <property type="project" value="UniProtKB-UniRule"/>
</dbReference>
<evidence type="ECO:0000256" key="3">
    <source>
        <dbReference type="ARBA" id="ARBA00022517"/>
    </source>
</evidence>
<sequence length="772" mass="85852">MARVQNKQAGAGSKRNQDPKLKSGPNLKKMKGPSSNGKAVDSHSQKHQQQTKSVMSPTKKGGVLSQRKEHTLPAGKTGFSDLNAKWLKPAAKKRKEEEEEEVEEDEDIELIGDEFPSDMMEEDEEDEMQSEEDEEGDEDNDNDDDDNEDLEALGGMDQGEFEEGDIKSEDQDDEEEEGEEEEEEEEDEDDMTEAERRALALDRFKRKQAEAAAKEAASGDIDTNIQDVDRFVLPSGQEVEAEQAAPDLALVQRRMKDIVTVLENFSTRREEGRSRGDYIQQLKRDLNLYYGYNDFMLEAILNLFTVAEAIEFMEANEVPRPVTLRTNTLKTRRRELAAALINRGVSLDPIGKWSKVGLVVYESKVPIGATPEYMAGHYMLQGASSFMPCMALAPQPGETVVDMAAAPGGKTTYVASLMKNTGTIFANEINKDRLKSIQGNLYRLGVTNTVLCNYDGQELPKVLGEKSVDRVLLDAPCSGTGVVSKDPTVKSGKTQADVWRCCELQKKLILAAIDLVDANSKTGGYVVYSTCSIMVEENENVINYALRKRNVKIVPTGLEFGREGFVRYRDFRFHPSLKHARRFYPHAHNLDGFFVCKLKKLSNLKAKESENGKIGSDEEDQDDDEAPAWAHDDKPGVAGGSQQQQQRKKASKETGGDASASMPGKVVPVSRPKTHPKLGRKASLNQAHASDWKGVDTTQYKSEHTIARKSEPGIVKAAKRELLEDQKRKHALREQKTRVQRPKTEAAKLSQQQSQVPKSGKPGSKAAARSKR</sequence>
<evidence type="ECO:0000256" key="10">
    <source>
        <dbReference type="SAM" id="MobiDB-lite"/>
    </source>
</evidence>
<feature type="region of interest" description="Disordered" evidence="10">
    <location>
        <begin position="1"/>
        <end position="194"/>
    </location>
</feature>
<dbReference type="NCBIfam" id="TIGR00446">
    <property type="entry name" value="nop2p"/>
    <property type="match status" value="1"/>
</dbReference>
<evidence type="ECO:0000256" key="6">
    <source>
        <dbReference type="ARBA" id="ARBA00022691"/>
    </source>
</evidence>